<dbReference type="Proteomes" id="UP000239477">
    <property type="component" value="Chromosome"/>
</dbReference>
<dbReference type="InterPro" id="IPR045010">
    <property type="entry name" value="MDR_fam"/>
</dbReference>
<dbReference type="Pfam" id="PF00107">
    <property type="entry name" value="ADH_zinc_N"/>
    <property type="match status" value="1"/>
</dbReference>
<dbReference type="InterPro" id="IPR036291">
    <property type="entry name" value="NAD(P)-bd_dom_sf"/>
</dbReference>
<gene>
    <name evidence="3" type="ORF">CLM73_14665</name>
</gene>
<dbReference type="RefSeq" id="WP_105239057.1">
    <property type="nucleotide sequence ID" value="NZ_CP023270.1"/>
</dbReference>
<protein>
    <submittedName>
        <fullName evidence="3">NADP-dependent oxidoreductase</fullName>
    </submittedName>
</protein>
<dbReference type="SMART" id="SM00829">
    <property type="entry name" value="PKS_ER"/>
    <property type="match status" value="1"/>
</dbReference>
<evidence type="ECO:0000259" key="2">
    <source>
        <dbReference type="SMART" id="SM00829"/>
    </source>
</evidence>
<evidence type="ECO:0000313" key="4">
    <source>
        <dbReference type="Proteomes" id="UP000239477"/>
    </source>
</evidence>
<dbReference type="SUPFAM" id="SSF50129">
    <property type="entry name" value="GroES-like"/>
    <property type="match status" value="1"/>
</dbReference>
<dbReference type="PANTHER" id="PTHR43205">
    <property type="entry name" value="PROSTAGLANDIN REDUCTASE"/>
    <property type="match status" value="1"/>
</dbReference>
<dbReference type="GO" id="GO:0016628">
    <property type="term" value="F:oxidoreductase activity, acting on the CH-CH group of donors, NAD or NADP as acceptor"/>
    <property type="evidence" value="ECO:0007669"/>
    <property type="project" value="InterPro"/>
</dbReference>
<dbReference type="InterPro" id="IPR013149">
    <property type="entry name" value="ADH-like_C"/>
</dbReference>
<name>A0A2S0I884_9BURK</name>
<organism evidence="3 4">
    <name type="scientific">Achromobacter spanius</name>
    <dbReference type="NCBI Taxonomy" id="217203"/>
    <lineage>
        <taxon>Bacteria</taxon>
        <taxon>Pseudomonadati</taxon>
        <taxon>Pseudomonadota</taxon>
        <taxon>Betaproteobacteria</taxon>
        <taxon>Burkholderiales</taxon>
        <taxon>Alcaligenaceae</taxon>
        <taxon>Achromobacter</taxon>
    </lineage>
</organism>
<dbReference type="Gene3D" id="3.90.180.10">
    <property type="entry name" value="Medium-chain alcohol dehydrogenases, catalytic domain"/>
    <property type="match status" value="1"/>
</dbReference>
<dbReference type="InterPro" id="IPR041694">
    <property type="entry name" value="ADH_N_2"/>
</dbReference>
<dbReference type="SUPFAM" id="SSF51735">
    <property type="entry name" value="NAD(P)-binding Rossmann-fold domains"/>
    <property type="match status" value="1"/>
</dbReference>
<dbReference type="EMBL" id="CP023270">
    <property type="protein sequence ID" value="AVJ28256.1"/>
    <property type="molecule type" value="Genomic_DNA"/>
</dbReference>
<accession>A0A2S0I884</accession>
<dbReference type="CDD" id="cd05288">
    <property type="entry name" value="PGDH"/>
    <property type="match status" value="1"/>
</dbReference>
<keyword evidence="4" id="KW-1185">Reference proteome</keyword>
<dbReference type="PANTHER" id="PTHR43205:SF42">
    <property type="entry name" value="ALCOHOL DEHYDROGENASE, ZINC-CONTAINING (AFU_ORTHOLOGUE AFUA_7G04530)"/>
    <property type="match status" value="1"/>
</dbReference>
<dbReference type="Gene3D" id="3.40.50.720">
    <property type="entry name" value="NAD(P)-binding Rossmann-like Domain"/>
    <property type="match status" value="1"/>
</dbReference>
<dbReference type="FunFam" id="3.40.50.720:FF:000121">
    <property type="entry name" value="Prostaglandin reductase 2"/>
    <property type="match status" value="1"/>
</dbReference>
<proteinExistence type="predicted"/>
<dbReference type="Pfam" id="PF16884">
    <property type="entry name" value="ADH_N_2"/>
    <property type="match status" value="1"/>
</dbReference>
<dbReference type="OrthoDB" id="9805663at2"/>
<dbReference type="AlphaFoldDB" id="A0A2S0I884"/>
<evidence type="ECO:0000313" key="3">
    <source>
        <dbReference type="EMBL" id="AVJ28256.1"/>
    </source>
</evidence>
<keyword evidence="1" id="KW-0560">Oxidoreductase</keyword>
<evidence type="ECO:0000256" key="1">
    <source>
        <dbReference type="ARBA" id="ARBA00023002"/>
    </source>
</evidence>
<dbReference type="InterPro" id="IPR020843">
    <property type="entry name" value="ER"/>
</dbReference>
<reference evidence="3 4" key="1">
    <citation type="submission" date="2017-09" db="EMBL/GenBank/DDBJ databases">
        <title>Genomic, metabolic, and phenotypic characteristics of bacterial isolates from the natural microbiome of the model nematode Caenorhabditis elegans.</title>
        <authorList>
            <person name="Zimmermann J."/>
            <person name="Obeng N."/>
            <person name="Yang W."/>
            <person name="Obeng O."/>
            <person name="Kissoyan K."/>
            <person name="Pees B."/>
            <person name="Dirksen P."/>
            <person name="Hoppner M."/>
            <person name="Franke A."/>
            <person name="Rosenstiel P."/>
            <person name="Leippe M."/>
            <person name="Dierking K."/>
            <person name="Kaleta C."/>
            <person name="Schulenburg H."/>
        </authorList>
    </citation>
    <scope>NUCLEOTIDE SEQUENCE [LARGE SCALE GENOMIC DNA]</scope>
    <source>
        <strain evidence="3 4">MYb73</strain>
    </source>
</reference>
<sequence length="340" mass="36667">MPASPTLNRQVVLKSRPLGIPQAEHFEIRSAPVPELRDGEVLVRNQFLSVDPAMRGWVNAAANYSEPVGIGEVMRAFSAGRVVASRNPRYPEGSLVMGLLGWQDYAVTDGKAIRRQVLETDLPLSLSLGVLGLNGITAYFALNACGEPKAGETVVVSTAAGAVGSVVGQLARHQGCRAVGIAGGEDKTRLCVEAFGYDAALDYQAPGLEQALSEACPGGVDVYFDNTAGRISDAVHPLINRHARIVICGTASVSSWDPWPQGPRIERHLLNKAARMQGFLVWDYEHRYEEALAALAPLVREGKLRYREEILDGIEAAPGSIADLYQGKNMGKRLIRLEDA</sequence>
<feature type="domain" description="Enoyl reductase (ER)" evidence="2">
    <location>
        <begin position="19"/>
        <end position="335"/>
    </location>
</feature>
<dbReference type="InterPro" id="IPR011032">
    <property type="entry name" value="GroES-like_sf"/>
</dbReference>